<dbReference type="VEuPathDB" id="FungiDB:A1O9_03439"/>
<feature type="compositionally biased region" description="Basic and acidic residues" evidence="2">
    <location>
        <begin position="1"/>
        <end position="19"/>
    </location>
</feature>
<organism evidence="3 4">
    <name type="scientific">Exophiala aquamarina CBS 119918</name>
    <dbReference type="NCBI Taxonomy" id="1182545"/>
    <lineage>
        <taxon>Eukaryota</taxon>
        <taxon>Fungi</taxon>
        <taxon>Dikarya</taxon>
        <taxon>Ascomycota</taxon>
        <taxon>Pezizomycotina</taxon>
        <taxon>Eurotiomycetes</taxon>
        <taxon>Chaetothyriomycetidae</taxon>
        <taxon>Chaetothyriales</taxon>
        <taxon>Herpotrichiellaceae</taxon>
        <taxon>Exophiala</taxon>
    </lineage>
</organism>
<feature type="coiled-coil region" evidence="1">
    <location>
        <begin position="60"/>
        <end position="87"/>
    </location>
</feature>
<name>A0A072PQ68_9EURO</name>
<feature type="region of interest" description="Disordered" evidence="2">
    <location>
        <begin position="376"/>
        <end position="395"/>
    </location>
</feature>
<sequence>MRSGPLDRNRLSVIKEDGGPHQPSSSAGRHIGGVSLFQEPLQSTTSEGRPLLPIDSQRVYSALIKRIEQEEAEIEKTTAALEAVNLGHRIHTTSSVPLGTTIRMVKSEPSISDGACSIMQQDLGDEILSRVSPNEAPALKQSGEGMNGAERHLSKRDLCPPFYPFSFPERSARSSPFQKLFSERHKYNGGSVSSRDDGSILVNRQFKARRFGRTRYGSSSESIYSRATNGLSDEDYISANGSSASVVLPPTRLSKSRSMIEPMHTMRIVPRSTSTLVSGTKIATSTSESETSSGARDVSIGNHVREQAQIHSEDGMNRINRITSESGLDIRSKSDVVGLGVRDPNLGYMTSRRGTDLRTGTSASARMKTLFKRVASDKLRNPTQRPSLEDKPSNYVDGKAQRLQSDLPIVQAALLQAGSEGNNKENRSIDQNSSPPLSTPGRLQLQSRNGSKNGHLKKRASEVLFNPRKETHSTPTSNPRTVSRTFSDAEESPAQRAKSRLVARLSRPFDMDVPPHNRPFDSMYLGKRTPGHADTVGNSRLSVAPRASKSYGGLRMAVVEIGGDTELAKTSSSSSISRNASKVIGLFGSKRMVSNFLKSRRGERSISADERAPFGGSPAFV</sequence>
<proteinExistence type="predicted"/>
<keyword evidence="1" id="KW-0175">Coiled coil</keyword>
<keyword evidence="4" id="KW-1185">Reference proteome</keyword>
<dbReference type="OrthoDB" id="9975114at2759"/>
<feature type="compositionally biased region" description="Basic and acidic residues" evidence="2">
    <location>
        <begin position="600"/>
        <end position="612"/>
    </location>
</feature>
<dbReference type="Proteomes" id="UP000027920">
    <property type="component" value="Unassembled WGS sequence"/>
</dbReference>
<evidence type="ECO:0000256" key="1">
    <source>
        <dbReference type="SAM" id="Coils"/>
    </source>
</evidence>
<feature type="region of interest" description="Disordered" evidence="2">
    <location>
        <begin position="418"/>
        <end position="497"/>
    </location>
</feature>
<accession>A0A072PQ68</accession>
<evidence type="ECO:0000256" key="2">
    <source>
        <dbReference type="SAM" id="MobiDB-lite"/>
    </source>
</evidence>
<dbReference type="GeneID" id="25278373"/>
<evidence type="ECO:0000313" key="3">
    <source>
        <dbReference type="EMBL" id="KEF61867.1"/>
    </source>
</evidence>
<feature type="compositionally biased region" description="Polar residues" evidence="2">
    <location>
        <begin position="473"/>
        <end position="486"/>
    </location>
</feature>
<evidence type="ECO:0000313" key="4">
    <source>
        <dbReference type="Proteomes" id="UP000027920"/>
    </source>
</evidence>
<dbReference type="AlphaFoldDB" id="A0A072PQ68"/>
<dbReference type="EMBL" id="AMGV01000002">
    <property type="protein sequence ID" value="KEF61867.1"/>
    <property type="molecule type" value="Genomic_DNA"/>
</dbReference>
<feature type="region of interest" description="Disordered" evidence="2">
    <location>
        <begin position="1"/>
        <end position="31"/>
    </location>
</feature>
<comment type="caution">
    <text evidence="3">The sequence shown here is derived from an EMBL/GenBank/DDBJ whole genome shotgun (WGS) entry which is preliminary data.</text>
</comment>
<dbReference type="HOGENOM" id="CLU_440061_0_0_1"/>
<dbReference type="STRING" id="1182545.A0A072PQ68"/>
<gene>
    <name evidence="3" type="ORF">A1O9_03439</name>
</gene>
<feature type="region of interest" description="Disordered" evidence="2">
    <location>
        <begin position="600"/>
        <end position="621"/>
    </location>
</feature>
<reference evidence="3 4" key="1">
    <citation type="submission" date="2013-03" db="EMBL/GenBank/DDBJ databases">
        <title>The Genome Sequence of Exophiala aquamarina CBS 119918.</title>
        <authorList>
            <consortium name="The Broad Institute Genomics Platform"/>
            <person name="Cuomo C."/>
            <person name="de Hoog S."/>
            <person name="Gorbushina A."/>
            <person name="Walker B."/>
            <person name="Young S.K."/>
            <person name="Zeng Q."/>
            <person name="Gargeya S."/>
            <person name="Fitzgerald M."/>
            <person name="Haas B."/>
            <person name="Abouelleil A."/>
            <person name="Allen A.W."/>
            <person name="Alvarado L."/>
            <person name="Arachchi H.M."/>
            <person name="Berlin A.M."/>
            <person name="Chapman S.B."/>
            <person name="Gainer-Dewar J."/>
            <person name="Goldberg J."/>
            <person name="Griggs A."/>
            <person name="Gujja S."/>
            <person name="Hansen M."/>
            <person name="Howarth C."/>
            <person name="Imamovic A."/>
            <person name="Ireland A."/>
            <person name="Larimer J."/>
            <person name="McCowan C."/>
            <person name="Murphy C."/>
            <person name="Pearson M."/>
            <person name="Poon T.W."/>
            <person name="Priest M."/>
            <person name="Roberts A."/>
            <person name="Saif S."/>
            <person name="Shea T."/>
            <person name="Sisk P."/>
            <person name="Sykes S."/>
            <person name="Wortman J."/>
            <person name="Nusbaum C."/>
            <person name="Birren B."/>
        </authorList>
    </citation>
    <scope>NUCLEOTIDE SEQUENCE [LARGE SCALE GENOMIC DNA]</scope>
    <source>
        <strain evidence="3 4">CBS 119918</strain>
    </source>
</reference>
<protein>
    <submittedName>
        <fullName evidence="3">Uncharacterized protein</fullName>
    </submittedName>
</protein>
<dbReference type="RefSeq" id="XP_013264457.1">
    <property type="nucleotide sequence ID" value="XM_013409003.1"/>
</dbReference>